<proteinExistence type="predicted"/>
<evidence type="ECO:0000313" key="3">
    <source>
        <dbReference type="Proteomes" id="UP000697710"/>
    </source>
</evidence>
<feature type="compositionally biased region" description="Gly residues" evidence="1">
    <location>
        <begin position="93"/>
        <end position="103"/>
    </location>
</feature>
<evidence type="ECO:0000256" key="1">
    <source>
        <dbReference type="SAM" id="MobiDB-lite"/>
    </source>
</evidence>
<feature type="region of interest" description="Disordered" evidence="1">
    <location>
        <begin position="83"/>
        <end position="103"/>
    </location>
</feature>
<dbReference type="AlphaFoldDB" id="A0A956LY65"/>
<dbReference type="Proteomes" id="UP000697710">
    <property type="component" value="Unassembled WGS sequence"/>
</dbReference>
<evidence type="ECO:0000313" key="2">
    <source>
        <dbReference type="EMBL" id="MCA9727744.1"/>
    </source>
</evidence>
<sequence length="103" mass="10767">MDPQSGPPSGAVKVQIEVGDVEAIYSNLALLANSPSEFILDFARVEPGKATAKVHSRIIMTPQNAKALLEVLHAKVTQFERTFGSIPSSRPGGPQGNIGGGLS</sequence>
<comment type="caution">
    <text evidence="2">The sequence shown here is derived from an EMBL/GenBank/DDBJ whole genome shotgun (WGS) entry which is preliminary data.</text>
</comment>
<gene>
    <name evidence="2" type="ORF">KC729_08680</name>
</gene>
<reference evidence="2" key="1">
    <citation type="submission" date="2020-04" db="EMBL/GenBank/DDBJ databases">
        <authorList>
            <person name="Zhang T."/>
        </authorList>
    </citation>
    <scope>NUCLEOTIDE SEQUENCE</scope>
    <source>
        <strain evidence="2">HKST-UBA01</strain>
    </source>
</reference>
<dbReference type="InterPro" id="IPR021857">
    <property type="entry name" value="DUF3467"/>
</dbReference>
<organism evidence="2 3">
    <name type="scientific">Eiseniibacteriota bacterium</name>
    <dbReference type="NCBI Taxonomy" id="2212470"/>
    <lineage>
        <taxon>Bacteria</taxon>
        <taxon>Candidatus Eiseniibacteriota</taxon>
    </lineage>
</organism>
<accession>A0A956LY65</accession>
<protein>
    <submittedName>
        <fullName evidence="2">DUF3467 domain-containing protein</fullName>
    </submittedName>
</protein>
<dbReference type="Pfam" id="PF11950">
    <property type="entry name" value="DUF3467"/>
    <property type="match status" value="1"/>
</dbReference>
<reference evidence="2" key="2">
    <citation type="journal article" date="2021" name="Microbiome">
        <title>Successional dynamics and alternative stable states in a saline activated sludge microbial community over 9 years.</title>
        <authorList>
            <person name="Wang Y."/>
            <person name="Ye J."/>
            <person name="Ju F."/>
            <person name="Liu L."/>
            <person name="Boyd J.A."/>
            <person name="Deng Y."/>
            <person name="Parks D.H."/>
            <person name="Jiang X."/>
            <person name="Yin X."/>
            <person name="Woodcroft B.J."/>
            <person name="Tyson G.W."/>
            <person name="Hugenholtz P."/>
            <person name="Polz M.F."/>
            <person name="Zhang T."/>
        </authorList>
    </citation>
    <scope>NUCLEOTIDE SEQUENCE</scope>
    <source>
        <strain evidence="2">HKST-UBA01</strain>
    </source>
</reference>
<name>A0A956LY65_UNCEI</name>
<dbReference type="EMBL" id="JAGQHR010000226">
    <property type="protein sequence ID" value="MCA9727744.1"/>
    <property type="molecule type" value="Genomic_DNA"/>
</dbReference>